<evidence type="ECO:0000313" key="2">
    <source>
        <dbReference type="EMBL" id="CAD1576826.1"/>
    </source>
</evidence>
<keyword evidence="1" id="KW-1133">Transmembrane helix</keyword>
<feature type="transmembrane region" description="Helical" evidence="1">
    <location>
        <begin position="73"/>
        <end position="91"/>
    </location>
</feature>
<keyword evidence="1" id="KW-0472">Membrane</keyword>
<protein>
    <submittedName>
        <fullName evidence="2">Uncharacterized protein</fullName>
    </submittedName>
</protein>
<gene>
    <name evidence="2" type="ORF">BBRV_LOCUS109187</name>
</gene>
<organism evidence="2">
    <name type="scientific">Bracon brevicornis</name>
    <dbReference type="NCBI Taxonomy" id="1563983"/>
    <lineage>
        <taxon>Eukaryota</taxon>
        <taxon>Metazoa</taxon>
        <taxon>Ecdysozoa</taxon>
        <taxon>Arthropoda</taxon>
        <taxon>Hexapoda</taxon>
        <taxon>Insecta</taxon>
        <taxon>Pterygota</taxon>
        <taxon>Neoptera</taxon>
        <taxon>Endopterygota</taxon>
        <taxon>Hymenoptera</taxon>
        <taxon>Apocrita</taxon>
        <taxon>Ichneumonoidea</taxon>
        <taxon>Braconidae</taxon>
        <taxon>Braconinae</taxon>
        <taxon>Bracon</taxon>
    </lineage>
</organism>
<keyword evidence="1" id="KW-0812">Transmembrane</keyword>
<dbReference type="EMBL" id="CADCXW020000343">
    <property type="protein sequence ID" value="CAD1576826.1"/>
    <property type="molecule type" value="Genomic_DNA"/>
</dbReference>
<reference evidence="2" key="1">
    <citation type="submission" date="2020-07" db="EMBL/GenBank/DDBJ databases">
        <authorList>
            <person name="Ferguson B K."/>
        </authorList>
    </citation>
    <scope>NUCLEOTIDE SEQUENCE</scope>
    <source>
        <strain evidence="2">L06</strain>
    </source>
</reference>
<sequence>MPTCISLRLYLLLGDEAQKVLTDLLYRDYDMLVPKDHMRLVTQSFKVNSYQLGFFLLDLYLSGGRMLRGVVDGLVTVAAIQTFIYCFPFFFP</sequence>
<dbReference type="AlphaFoldDB" id="A0A6V7LN50"/>
<name>A0A6V7LN50_9HYME</name>
<evidence type="ECO:0000256" key="1">
    <source>
        <dbReference type="SAM" id="Phobius"/>
    </source>
</evidence>
<accession>A0A6V7LN50</accession>
<proteinExistence type="predicted"/>